<name>A0A6I8SQ60_XENTR</name>
<dbReference type="InterPro" id="IPR049507">
    <property type="entry name" value="SHLD2_OB1"/>
</dbReference>
<protein>
    <submittedName>
        <fullName evidence="5 7">Shieldin complex subunit 2</fullName>
    </submittedName>
</protein>
<sequence>MTSSRTIHIFLGAPVIPAPSGGVQEHAEGRHNVGTWKEERYSYNNKRVCLQSANYNMALHNNKESSIHDGRQVHSISHSLTNTVELEKKCASKSINDLLFITQHAQAKPNPELSPLNLNHILKVDLHANLPTSPEQRKGTRMPCENVLASTNTEFLSVVTSSQVAVLGSGHVYEQDDKTFQERESKNSDAEKALDFFEENAVLPCKIQKQRQEYSDSSLELFTPPTHDPKMTSFIQVTQEGMKSSEPKDISSDTMRTAVSKRPRVCEDFPAFSQAPLRIQSAKKVKQLDDTDKHKPKGGRHRNHPGLKSSKPVFLLANCSDKKREYNVLVTVVHPCHLKEIHIKSGPNAGSLIPLATIVVLDQSDVECKVVLWRSAAFWTLAVFPGDIIMLTNLTVHEDRWSNEMLLHSTSQSQLLNLGNCSTVNSEEWSHMVDCTTLQELVNYLSTKHQYLKNIVPQKTQKLDSVSYIRLDKLQPEILVHSVLKVCGISLLTECVYHYKGQKQNKVILTVEEVRWHTHTMVLWGSSISWCDQIRLKRDHIWDFRYLYTRRNTVSGDIELHTTPWSSCECLFDDDRRSVEFKKMYLENEERFIRQMDLLTLLEEKCSGEIQVKASISELEFFIPGHKSVFMDHRTPLSDILKILPTVIYSGCEKCRCELKTDENQVYEQCFFCLPFNQVKTFYRPALMTTVSGEHGICVNVPSHILEKIFLNISPNLLNKPIAYNRTIMHSVIVADLCHSLLAKTAETYLLKIRTNFVLDENSIPIHQEFHLVDFHIEL</sequence>
<evidence type="ECO:0000259" key="4">
    <source>
        <dbReference type="Pfam" id="PF22779"/>
    </source>
</evidence>
<evidence type="ECO:0000313" key="6">
    <source>
        <dbReference type="Proteomes" id="UP000008143"/>
    </source>
</evidence>
<dbReference type="Pfam" id="PF15793">
    <property type="entry name" value="SHLD2_C"/>
    <property type="match status" value="1"/>
</dbReference>
<dbReference type="KEGG" id="xtr:100486838"/>
<dbReference type="PANTHER" id="PTHR14495:SF2">
    <property type="entry name" value="SHIELDIN COMPLEX SUBUNIT 2"/>
    <property type="match status" value="1"/>
</dbReference>
<feature type="compositionally biased region" description="Basic residues" evidence="1">
    <location>
        <begin position="294"/>
        <end position="305"/>
    </location>
</feature>
<dbReference type="Pfam" id="PF22779">
    <property type="entry name" value="OB_SHLD2_2nd"/>
    <property type="match status" value="1"/>
</dbReference>
<evidence type="ECO:0000256" key="1">
    <source>
        <dbReference type="SAM" id="MobiDB-lite"/>
    </source>
</evidence>
<dbReference type="GO" id="GO:0035861">
    <property type="term" value="C:site of double-strand break"/>
    <property type="evidence" value="ECO:0000318"/>
    <property type="project" value="GO_Central"/>
</dbReference>
<dbReference type="AlphaFoldDB" id="A0A6I8SQ60"/>
<dbReference type="GO" id="GO:0010569">
    <property type="term" value="P:regulation of double-strand break repair via homologous recombination"/>
    <property type="evidence" value="ECO:0000318"/>
    <property type="project" value="GO_Central"/>
</dbReference>
<dbReference type="Gene3D" id="2.40.50.140">
    <property type="entry name" value="Nucleic acid-binding proteins"/>
    <property type="match status" value="1"/>
</dbReference>
<proteinExistence type="predicted"/>
<dbReference type="OMA" id="NSEEWSH"/>
<dbReference type="Bgee" id="ENSXETG00000037387">
    <property type="expression patterns" value="Expressed in heart and 10 other cell types or tissues"/>
</dbReference>
<dbReference type="InterPro" id="IPR031589">
    <property type="entry name" value="SHLD2_C"/>
</dbReference>
<reference evidence="5" key="1">
    <citation type="journal article" date="2010" name="Science">
        <title>The genome of the Western clawed frog Xenopus tropicalis.</title>
        <authorList>
            <person name="Hellsten U."/>
            <person name="Harland R.M."/>
            <person name="Gilchrist M.J."/>
            <person name="Hendrix D."/>
            <person name="Jurka J."/>
            <person name="Kapitonov V."/>
            <person name="Ovcharenko I."/>
            <person name="Putnam N.H."/>
            <person name="Shu S."/>
            <person name="Taher L."/>
            <person name="Blitz I.L."/>
            <person name="Blumberg B."/>
            <person name="Dichmann D.S."/>
            <person name="Dubchak I."/>
            <person name="Amaya E."/>
            <person name="Detter J.C."/>
            <person name="Fletcher R."/>
            <person name="Gerhard D.S."/>
            <person name="Goodstein D."/>
            <person name="Graves T."/>
            <person name="Grigoriev I.V."/>
            <person name="Grimwood J."/>
            <person name="Kawashima T."/>
            <person name="Lindquist E."/>
            <person name="Lucas S.M."/>
            <person name="Mead P.E."/>
            <person name="Mitros T."/>
            <person name="Ogino H."/>
            <person name="Ohta Y."/>
            <person name="Poliakov A.V."/>
            <person name="Pollet N."/>
            <person name="Robert J."/>
            <person name="Salamov A."/>
            <person name="Sater A.K."/>
            <person name="Schmutz J."/>
            <person name="Terry A."/>
            <person name="Vize P.D."/>
            <person name="Warren W.C."/>
            <person name="Wells D."/>
            <person name="Wills A."/>
            <person name="Wilson R.K."/>
            <person name="Zimmerman L.B."/>
            <person name="Zorn A.M."/>
            <person name="Grainger R."/>
            <person name="Grammer T."/>
            <person name="Khokha M.K."/>
            <person name="Richardson P.M."/>
            <person name="Rokhsar D.S."/>
        </authorList>
    </citation>
    <scope>NUCLEOTIDE SEQUENCE [LARGE SCALE GENOMIC DNA]</scope>
    <source>
        <strain evidence="5">Nigerian</strain>
    </source>
</reference>
<reference evidence="7" key="3">
    <citation type="submission" date="2025-04" db="UniProtKB">
        <authorList>
            <consortium name="RefSeq"/>
        </authorList>
    </citation>
    <scope>IDENTIFICATION</scope>
    <source>
        <strain evidence="7">Nigerian</strain>
        <tissue evidence="7">Liver and blood</tissue>
    </source>
</reference>
<dbReference type="RefSeq" id="XP_031756916.1">
    <property type="nucleotide sequence ID" value="XM_031901056.1"/>
</dbReference>
<organism evidence="5">
    <name type="scientific">Xenopus tropicalis</name>
    <name type="common">Western clawed frog</name>
    <name type="synonym">Silurana tropicalis</name>
    <dbReference type="NCBI Taxonomy" id="8364"/>
    <lineage>
        <taxon>Eukaryota</taxon>
        <taxon>Metazoa</taxon>
        <taxon>Chordata</taxon>
        <taxon>Craniata</taxon>
        <taxon>Vertebrata</taxon>
        <taxon>Euteleostomi</taxon>
        <taxon>Amphibia</taxon>
        <taxon>Batrachia</taxon>
        <taxon>Anura</taxon>
        <taxon>Pipoidea</taxon>
        <taxon>Pipidae</taxon>
        <taxon>Xenopodinae</taxon>
        <taxon>Xenopus</taxon>
        <taxon>Silurana</taxon>
    </lineage>
</organism>
<reference evidence="5" key="2">
    <citation type="submission" date="2020-05" db="UniProtKB">
        <authorList>
            <consortium name="Ensembl"/>
        </authorList>
    </citation>
    <scope>IDENTIFICATION</scope>
</reference>
<keyword evidence="6" id="KW-1185">Reference proteome</keyword>
<feature type="region of interest" description="Disordered" evidence="1">
    <location>
        <begin position="283"/>
        <end position="307"/>
    </location>
</feature>
<feature type="domain" description="Shieldin complex subunit 2 second OB fold" evidence="4">
    <location>
        <begin position="475"/>
        <end position="556"/>
    </location>
</feature>
<dbReference type="Pfam" id="PF21669">
    <property type="entry name" value="SHLD2_OB1"/>
    <property type="match status" value="1"/>
</dbReference>
<feature type="domain" description="Shieldin complex subunit 2 first OB fold" evidence="3">
    <location>
        <begin position="309"/>
        <end position="442"/>
    </location>
</feature>
<dbReference type="InterPro" id="IPR053944">
    <property type="entry name" value="SHLD2_OB2"/>
</dbReference>
<dbReference type="OrthoDB" id="5963585at2759"/>
<evidence type="ECO:0000313" key="5">
    <source>
        <dbReference type="Ensembl" id="ENSXETP00000096922"/>
    </source>
</evidence>
<dbReference type="GO" id="GO:0005634">
    <property type="term" value="C:nucleus"/>
    <property type="evidence" value="ECO:0000318"/>
    <property type="project" value="GO_Central"/>
</dbReference>
<evidence type="ECO:0000259" key="2">
    <source>
        <dbReference type="Pfam" id="PF15793"/>
    </source>
</evidence>
<dbReference type="InterPro" id="IPR029715">
    <property type="entry name" value="FAM35A"/>
</dbReference>
<evidence type="ECO:0000313" key="7">
    <source>
        <dbReference type="RefSeq" id="XP_031756916.1"/>
    </source>
</evidence>
<dbReference type="Proteomes" id="UP000008143">
    <property type="component" value="Chromosome 4"/>
</dbReference>
<accession>A0A6I8SQ60</accession>
<dbReference type="Xenbase" id="XB-GENE-6040052">
    <property type="gene designation" value="shld2"/>
</dbReference>
<dbReference type="GeneID" id="100486838"/>
<dbReference type="AGR" id="Xenbase:XB-GENE-6040052"/>
<dbReference type="PANTHER" id="PTHR14495">
    <property type="entry name" value="SHIELDIN COMPLEX SUBUNIT 2"/>
    <property type="match status" value="1"/>
</dbReference>
<dbReference type="InterPro" id="IPR012340">
    <property type="entry name" value="NA-bd_OB-fold"/>
</dbReference>
<dbReference type="Ensembl" id="ENSXETT00000099915">
    <property type="protein sequence ID" value="ENSXETP00000096922"/>
    <property type="gene ID" value="ENSXETG00000037387"/>
</dbReference>
<dbReference type="GeneTree" id="ENSGT00390000003133"/>
<gene>
    <name evidence="5 7 8" type="primary">shld2</name>
</gene>
<dbReference type="CTD" id="54537"/>
<evidence type="ECO:0000259" key="3">
    <source>
        <dbReference type="Pfam" id="PF21669"/>
    </source>
</evidence>
<feature type="domain" description="Shieldin complex subunit 2 C-terminal" evidence="2">
    <location>
        <begin position="613"/>
        <end position="776"/>
    </location>
</feature>
<evidence type="ECO:0000313" key="8">
    <source>
        <dbReference type="Xenbase" id="XB-GENE-6040052"/>
    </source>
</evidence>